<feature type="transmembrane region" description="Helical" evidence="5">
    <location>
        <begin position="188"/>
        <end position="205"/>
    </location>
</feature>
<dbReference type="Proteomes" id="UP000605784">
    <property type="component" value="Unassembled WGS sequence"/>
</dbReference>
<feature type="transmembrane region" description="Helical" evidence="5">
    <location>
        <begin position="357"/>
        <end position="376"/>
    </location>
</feature>
<feature type="domain" description="O-antigen ligase-related" evidence="6">
    <location>
        <begin position="198"/>
        <end position="337"/>
    </location>
</feature>
<evidence type="ECO:0000259" key="6">
    <source>
        <dbReference type="Pfam" id="PF04932"/>
    </source>
</evidence>
<reference evidence="7" key="1">
    <citation type="journal article" date="2014" name="Int. J. Syst. Evol. Microbiol.">
        <title>Complete genome sequence of Corynebacterium casei LMG S-19264T (=DSM 44701T), isolated from a smear-ripened cheese.</title>
        <authorList>
            <consortium name="US DOE Joint Genome Institute (JGI-PGF)"/>
            <person name="Walter F."/>
            <person name="Albersmeier A."/>
            <person name="Kalinowski J."/>
            <person name="Ruckert C."/>
        </authorList>
    </citation>
    <scope>NUCLEOTIDE SEQUENCE</scope>
    <source>
        <strain evidence="7">JCM 17820</strain>
    </source>
</reference>
<evidence type="ECO:0000256" key="1">
    <source>
        <dbReference type="ARBA" id="ARBA00004141"/>
    </source>
</evidence>
<dbReference type="InterPro" id="IPR051533">
    <property type="entry name" value="WaaL-like"/>
</dbReference>
<dbReference type="EMBL" id="BMOU01000002">
    <property type="protein sequence ID" value="GGN92180.1"/>
    <property type="molecule type" value="Genomic_DNA"/>
</dbReference>
<organism evidence="7 8">
    <name type="scientific">Haloarcula pellucida</name>
    <dbReference type="NCBI Taxonomy" id="1427151"/>
    <lineage>
        <taxon>Archaea</taxon>
        <taxon>Methanobacteriati</taxon>
        <taxon>Methanobacteriota</taxon>
        <taxon>Stenosarchaea group</taxon>
        <taxon>Halobacteria</taxon>
        <taxon>Halobacteriales</taxon>
        <taxon>Haloarculaceae</taxon>
        <taxon>Haloarcula</taxon>
    </lineage>
</organism>
<dbReference type="PANTHER" id="PTHR37422">
    <property type="entry name" value="TEICHURONIC ACID BIOSYNTHESIS PROTEIN TUAE"/>
    <property type="match status" value="1"/>
</dbReference>
<evidence type="ECO:0000256" key="2">
    <source>
        <dbReference type="ARBA" id="ARBA00022692"/>
    </source>
</evidence>
<evidence type="ECO:0000313" key="8">
    <source>
        <dbReference type="Proteomes" id="UP000605784"/>
    </source>
</evidence>
<feature type="transmembrane region" description="Helical" evidence="5">
    <location>
        <begin position="235"/>
        <end position="253"/>
    </location>
</feature>
<name>A0A830GLR3_9EURY</name>
<dbReference type="InterPro" id="IPR007016">
    <property type="entry name" value="O-antigen_ligase-rel_domated"/>
</dbReference>
<feature type="transmembrane region" description="Helical" evidence="5">
    <location>
        <begin position="30"/>
        <end position="51"/>
    </location>
</feature>
<sequence>MTARGPHALFLLFVLSVVFSVQFPLPLVASQYASVNLSDLVLLAIAVLFVLERLRADDWRLSLSLPSPTAWFLVAGGWMVVSLAAAVVRSPDVAAVNALWTLKWFEVTVLFVLAQAFADRVDWNALLVVLSGAGVVVAVTTVVRTVSTSGFTRVTVFWHNPNTLAVFLALPALLCLAHGAGRIRERPLEALVAALGGLCCLLAVVSTGSRSGLITLVAGVAVTVVLSYRRLSVSLLVGGVGTGIAAGGVLLTTRPKLLGRFLPTIAFRDGTIVFSGPGTGAIYSRYELTRKALGLWTDRPVFGYGWFASPENPTVSFLDVFYTQVLVDLGLVGFVLVGAFYLVLVRAFVVQRTTTSLAVPTAGAAWLVGLLAAGIGGGHPRIPRIMFLLVLVLVAANRLRICGTAPSGRPGRPSRGRSFRND</sequence>
<keyword evidence="2 5" id="KW-0812">Transmembrane</keyword>
<dbReference type="GO" id="GO:0016020">
    <property type="term" value="C:membrane"/>
    <property type="evidence" value="ECO:0007669"/>
    <property type="project" value="UniProtKB-SubCell"/>
</dbReference>
<comment type="caution">
    <text evidence="7">The sequence shown here is derived from an EMBL/GenBank/DDBJ whole genome shotgun (WGS) entry which is preliminary data.</text>
</comment>
<evidence type="ECO:0000313" key="7">
    <source>
        <dbReference type="EMBL" id="GGN92180.1"/>
    </source>
</evidence>
<feature type="transmembrane region" description="Helical" evidence="5">
    <location>
        <begin position="163"/>
        <end position="181"/>
    </location>
</feature>
<dbReference type="PANTHER" id="PTHR37422:SF13">
    <property type="entry name" value="LIPOPOLYSACCHARIDE BIOSYNTHESIS PROTEIN PA4999-RELATED"/>
    <property type="match status" value="1"/>
</dbReference>
<feature type="transmembrane region" description="Helical" evidence="5">
    <location>
        <begin position="94"/>
        <end position="113"/>
    </location>
</feature>
<protein>
    <recommendedName>
        <fullName evidence="6">O-antigen ligase-related domain-containing protein</fullName>
    </recommendedName>
</protein>
<feature type="transmembrane region" description="Helical" evidence="5">
    <location>
        <begin position="125"/>
        <end position="143"/>
    </location>
</feature>
<dbReference type="AlphaFoldDB" id="A0A830GLR3"/>
<dbReference type="RefSeq" id="WP_188996277.1">
    <property type="nucleotide sequence ID" value="NZ_BMOU01000002.1"/>
</dbReference>
<evidence type="ECO:0000256" key="3">
    <source>
        <dbReference type="ARBA" id="ARBA00022989"/>
    </source>
</evidence>
<reference evidence="7" key="2">
    <citation type="submission" date="2020-09" db="EMBL/GenBank/DDBJ databases">
        <authorList>
            <person name="Sun Q."/>
            <person name="Ohkuma M."/>
        </authorList>
    </citation>
    <scope>NUCLEOTIDE SEQUENCE</scope>
    <source>
        <strain evidence="7">JCM 17820</strain>
    </source>
</reference>
<gene>
    <name evidence="7" type="ORF">GCM10009030_16140</name>
</gene>
<feature type="transmembrane region" description="Helical" evidence="5">
    <location>
        <begin position="382"/>
        <end position="399"/>
    </location>
</feature>
<keyword evidence="4 5" id="KW-0472">Membrane</keyword>
<dbReference type="Pfam" id="PF04932">
    <property type="entry name" value="Wzy_C"/>
    <property type="match status" value="1"/>
</dbReference>
<evidence type="ECO:0000256" key="4">
    <source>
        <dbReference type="ARBA" id="ARBA00023136"/>
    </source>
</evidence>
<keyword evidence="8" id="KW-1185">Reference proteome</keyword>
<accession>A0A830GLR3</accession>
<comment type="subcellular location">
    <subcellularLocation>
        <location evidence="1">Membrane</location>
        <topology evidence="1">Multi-pass membrane protein</topology>
    </subcellularLocation>
</comment>
<evidence type="ECO:0000256" key="5">
    <source>
        <dbReference type="SAM" id="Phobius"/>
    </source>
</evidence>
<keyword evidence="3 5" id="KW-1133">Transmembrane helix</keyword>
<proteinExistence type="predicted"/>
<feature type="transmembrane region" description="Helical" evidence="5">
    <location>
        <begin position="321"/>
        <end position="345"/>
    </location>
</feature>
<feature type="transmembrane region" description="Helical" evidence="5">
    <location>
        <begin position="211"/>
        <end position="228"/>
    </location>
</feature>